<name>A0A163IXZ5_ABSGL</name>
<reference evidence="2" key="1">
    <citation type="submission" date="2016-04" db="EMBL/GenBank/DDBJ databases">
        <authorList>
            <person name="Evans L.H."/>
            <person name="Alamgir A."/>
            <person name="Owens N."/>
            <person name="Weber N.D."/>
            <person name="Virtaneva K."/>
            <person name="Barbian K."/>
            <person name="Babar A."/>
            <person name="Rosenke K."/>
        </authorList>
    </citation>
    <scope>NUCLEOTIDE SEQUENCE [LARGE SCALE GENOMIC DNA]</scope>
    <source>
        <strain evidence="2">CBS 101.48</strain>
    </source>
</reference>
<gene>
    <name evidence="2" type="primary">ABSGL_01303.1 scaffold 1223</name>
</gene>
<dbReference type="InParanoid" id="A0A163IXZ5"/>
<sequence>MISILQSQAKKNAPEVKLTMKDIPKLSIKGHASEKASDKPFSTAKHFLCQFELMLNSANADVEHTWEHWLTCAIDYDQKACGLNLLKMKMHPTETVQDFGLRFQKACTDDYKTAQVCLSVLPQRIRDAILNNFYSWNAQNKETDIATAVPKTAEHVLNMATRVQILPSNLQAMRAENATSFNKRPNDDSDHGRRSRQKTRCLLHPNGSRSTSECEVLKRAQGNSQQPRPCRYCKAPFIRPHKCGSNSDLVVQTVQRQDQIDEYESLNVTLFEHIFLTSVQQKSILEKRFGPVTNSTKQIEGWTNSCNAWGKRTAMKSNGKKLEGR</sequence>
<evidence type="ECO:0000256" key="1">
    <source>
        <dbReference type="SAM" id="MobiDB-lite"/>
    </source>
</evidence>
<evidence type="ECO:0000313" key="2">
    <source>
        <dbReference type="EMBL" id="SAL95962.1"/>
    </source>
</evidence>
<feature type="region of interest" description="Disordered" evidence="1">
    <location>
        <begin position="178"/>
        <end position="213"/>
    </location>
</feature>
<dbReference type="AlphaFoldDB" id="A0A163IXZ5"/>
<dbReference type="EMBL" id="LT550481">
    <property type="protein sequence ID" value="SAL95962.1"/>
    <property type="molecule type" value="Genomic_DNA"/>
</dbReference>
<keyword evidence="3" id="KW-1185">Reference proteome</keyword>
<protein>
    <submittedName>
        <fullName evidence="2">Uncharacterized protein</fullName>
    </submittedName>
</protein>
<proteinExistence type="predicted"/>
<dbReference type="Proteomes" id="UP000078561">
    <property type="component" value="Unassembled WGS sequence"/>
</dbReference>
<accession>A0A163IXZ5</accession>
<organism evidence="2">
    <name type="scientific">Absidia glauca</name>
    <name type="common">Pin mould</name>
    <dbReference type="NCBI Taxonomy" id="4829"/>
    <lineage>
        <taxon>Eukaryota</taxon>
        <taxon>Fungi</taxon>
        <taxon>Fungi incertae sedis</taxon>
        <taxon>Mucoromycota</taxon>
        <taxon>Mucoromycotina</taxon>
        <taxon>Mucoromycetes</taxon>
        <taxon>Mucorales</taxon>
        <taxon>Cunninghamellaceae</taxon>
        <taxon>Absidia</taxon>
    </lineage>
</organism>
<evidence type="ECO:0000313" key="3">
    <source>
        <dbReference type="Proteomes" id="UP000078561"/>
    </source>
</evidence>
<dbReference type="OrthoDB" id="2280553at2759"/>